<dbReference type="SUPFAM" id="SSF50978">
    <property type="entry name" value="WD40 repeat-like"/>
    <property type="match status" value="1"/>
</dbReference>
<feature type="compositionally biased region" description="Acidic residues" evidence="1">
    <location>
        <begin position="454"/>
        <end position="468"/>
    </location>
</feature>
<dbReference type="InterPro" id="IPR001680">
    <property type="entry name" value="WD40_rpt"/>
</dbReference>
<protein>
    <recommendedName>
        <fullName evidence="4">WD40 repeat-like protein</fullName>
    </recommendedName>
</protein>
<evidence type="ECO:0000256" key="1">
    <source>
        <dbReference type="SAM" id="MobiDB-lite"/>
    </source>
</evidence>
<feature type="region of interest" description="Disordered" evidence="1">
    <location>
        <begin position="12"/>
        <end position="34"/>
    </location>
</feature>
<organism evidence="2 3">
    <name type="scientific">Neurospora intermedia</name>
    <dbReference type="NCBI Taxonomy" id="5142"/>
    <lineage>
        <taxon>Eukaryota</taxon>
        <taxon>Fungi</taxon>
        <taxon>Dikarya</taxon>
        <taxon>Ascomycota</taxon>
        <taxon>Pezizomycotina</taxon>
        <taxon>Sordariomycetes</taxon>
        <taxon>Sordariomycetidae</taxon>
        <taxon>Sordariales</taxon>
        <taxon>Sordariaceae</taxon>
        <taxon>Neurospora</taxon>
    </lineage>
</organism>
<evidence type="ECO:0000313" key="2">
    <source>
        <dbReference type="EMBL" id="KAL0472462.1"/>
    </source>
</evidence>
<dbReference type="Gene3D" id="2.130.10.10">
    <property type="entry name" value="YVTN repeat-like/Quinoprotein amine dehydrogenase"/>
    <property type="match status" value="1"/>
</dbReference>
<feature type="compositionally biased region" description="Polar residues" evidence="1">
    <location>
        <begin position="22"/>
        <end position="34"/>
    </location>
</feature>
<evidence type="ECO:0000313" key="3">
    <source>
        <dbReference type="Proteomes" id="UP001451303"/>
    </source>
</evidence>
<feature type="compositionally biased region" description="Acidic residues" evidence="1">
    <location>
        <begin position="141"/>
        <end position="154"/>
    </location>
</feature>
<comment type="caution">
    <text evidence="2">The sequence shown here is derived from an EMBL/GenBank/DDBJ whole genome shotgun (WGS) entry which is preliminary data.</text>
</comment>
<proteinExistence type="predicted"/>
<dbReference type="EMBL" id="JAVLET010000003">
    <property type="protein sequence ID" value="KAL0472462.1"/>
    <property type="molecule type" value="Genomic_DNA"/>
</dbReference>
<accession>A0ABR3DIE9</accession>
<dbReference type="InterPro" id="IPR051150">
    <property type="entry name" value="SWT21/TCAB1_mRNA_Telomere"/>
</dbReference>
<dbReference type="SMART" id="SM00320">
    <property type="entry name" value="WD40"/>
    <property type="match status" value="3"/>
</dbReference>
<dbReference type="Proteomes" id="UP001451303">
    <property type="component" value="Unassembled WGS sequence"/>
</dbReference>
<dbReference type="PANTHER" id="PTHR13211">
    <property type="entry name" value="TELOMERASE CAJAL BODY PROTEIN 1"/>
    <property type="match status" value="1"/>
</dbReference>
<gene>
    <name evidence="2" type="ORF">QR685DRAFT_605345</name>
</gene>
<feature type="region of interest" description="Disordered" evidence="1">
    <location>
        <begin position="439"/>
        <end position="530"/>
    </location>
</feature>
<feature type="region of interest" description="Disordered" evidence="1">
    <location>
        <begin position="122"/>
        <end position="171"/>
    </location>
</feature>
<evidence type="ECO:0008006" key="4">
    <source>
        <dbReference type="Google" id="ProtNLM"/>
    </source>
</evidence>
<name>A0ABR3DIE9_NEUIN</name>
<feature type="compositionally biased region" description="Low complexity" evidence="1">
    <location>
        <begin position="159"/>
        <end position="171"/>
    </location>
</feature>
<dbReference type="InterPro" id="IPR036322">
    <property type="entry name" value="WD40_repeat_dom_sf"/>
</dbReference>
<sequence length="530" mass="56659">MEKPSLDLVAMSTNPDGLFSSVPRNTTKTSRSSRQTDSFFKSVQWSADGTTLFTSSSSNRINTFVLPSTLLAPHGDSALTLTPQGTLYLPEPTAAIAPCPYFALEQPSTQCILTASTDHPIHLHHAFPQPPPSSSSQSSSLDDDDDNDDDDDDSTFGFPQHKQQQHQQPKPLATFRLIHAETERYLPITSLLWSFPGTHFLAGSTNCLSLFDVSRPDLGLSDTPLLTIKTTGGPSAQQHKSGNVGARVVGMKGTISALAMQPLASHGDYYGGAGPANVVSAGTWTRNLGLYDLHRAGACVATWNVAQAASLAKIGGRGVLQTVWSPCGRYLVVNERESSGLLVYDLRGTHRLLACLRGRDGETNQRLSCDVFPGTNEEVGGFEVWAGTRDGKVVVWEGVGMREGSVEPSYDFEVGTRGSAVGGTAMHMSGSVLATCSGSWKFPDDDSESSSSESESESESDSGSDDIESGSSSNESDSEEDGMGTSQQQRGRARPPPAVVEETSLKVWSITAGNTVQSSHREEVNEPYET</sequence>
<keyword evidence="3" id="KW-1185">Reference proteome</keyword>
<dbReference type="InterPro" id="IPR015943">
    <property type="entry name" value="WD40/YVTN_repeat-like_dom_sf"/>
</dbReference>
<reference evidence="2 3" key="1">
    <citation type="submission" date="2023-09" db="EMBL/GenBank/DDBJ databases">
        <title>Multi-omics analysis of a traditional fermented food reveals byproduct-associated fungal strains for waste-to-food upcycling.</title>
        <authorList>
            <consortium name="Lawrence Berkeley National Laboratory"/>
            <person name="Rekdal V.M."/>
            <person name="Villalobos-Escobedo J.M."/>
            <person name="Rodriguez-Valeron N."/>
            <person name="Garcia M.O."/>
            <person name="Vasquez D.P."/>
            <person name="Damayanti I."/>
            <person name="Sorensen P.M."/>
            <person name="Baidoo E.E."/>
            <person name="De Carvalho A.C."/>
            <person name="Riley R."/>
            <person name="Lipzen A."/>
            <person name="He G."/>
            <person name="Yan M."/>
            <person name="Haridas S."/>
            <person name="Daum C."/>
            <person name="Yoshinaga Y."/>
            <person name="Ng V."/>
            <person name="Grigoriev I.V."/>
            <person name="Munk R."/>
            <person name="Nuraida L."/>
            <person name="Wijaya C.H."/>
            <person name="Morales P.-C."/>
            <person name="Keasling J.D."/>
        </authorList>
    </citation>
    <scope>NUCLEOTIDE SEQUENCE [LARGE SCALE GENOMIC DNA]</scope>
    <source>
        <strain evidence="2 3">FGSC 2613</strain>
    </source>
</reference>
<dbReference type="PANTHER" id="PTHR13211:SF0">
    <property type="entry name" value="TELOMERASE CAJAL BODY PROTEIN 1"/>
    <property type="match status" value="1"/>
</dbReference>